<dbReference type="Gene3D" id="3.30.420.240">
    <property type="match status" value="1"/>
</dbReference>
<dbReference type="InterPro" id="IPR035421">
    <property type="entry name" value="Terminase_6C"/>
</dbReference>
<feature type="domain" description="Terminase large subunit gp17-like C-terminal" evidence="2">
    <location>
        <begin position="311"/>
        <end position="457"/>
    </location>
</feature>
<reference evidence="3" key="1">
    <citation type="journal article" date="2015" name="Nature">
        <title>Complex archaea that bridge the gap between prokaryotes and eukaryotes.</title>
        <authorList>
            <person name="Spang A."/>
            <person name="Saw J.H."/>
            <person name="Jorgensen S.L."/>
            <person name="Zaremba-Niedzwiedzka K."/>
            <person name="Martijn J."/>
            <person name="Lind A.E."/>
            <person name="van Eijk R."/>
            <person name="Schleper C."/>
            <person name="Guy L."/>
            <person name="Ettema T.J."/>
        </authorList>
    </citation>
    <scope>NUCLEOTIDE SEQUENCE</scope>
</reference>
<gene>
    <name evidence="3" type="ORF">LCGC14_1729230</name>
</gene>
<evidence type="ECO:0000313" key="3">
    <source>
        <dbReference type="EMBL" id="KKM07906.1"/>
    </source>
</evidence>
<dbReference type="Gene3D" id="3.40.50.300">
    <property type="entry name" value="P-loop containing nucleotide triphosphate hydrolases"/>
    <property type="match status" value="1"/>
</dbReference>
<sequence length="535" mass="60058">MTPEAIIIESMFRIANKQGEDVDFILNSVQKELDDNLTGRDIIPKLRQPGISSYFLARYTAACLRKRNVKAVIISHEGESTQRLLSRCHYFLNNLRGPAPVIGRSGMNVITFPKMDSMIYIGTAGSKKFGRGDTVTHCHCSEYAYWPNPKDILAGLLQAVPMSGEVAIESTGNGVGNDYHRRTMRAYEHRSEWKCHFFGLQTYMEYSIDLTPEEEKHVLNTLNPEWGEPELIEGGLTAGQLIWRRIKLEELDYDIKMFKQEYPITIDECFQASGDSIFHKVRFVPTNKWKYQGNNLHTLESHPIRSHQYVVGADPSGGVGRDNAAIQVFDLTAGEQVAEYAHNKIEPDAFGDKVTDLAEYFNNAFVVVESNNHGPMTLDRIRSRDYPSMLVYSMEQAGVSYEDKTLMTMGFRTSMRTKPIMVGKLRALLARDWIIHSPALNGELSTFIEHEDGKLAAQKGCKDDRVMAGACAAIGMEHAELYAGNGDPEIIDLRSSDPARHPFTLEGIIEECAGRGRRFPISPQHISSNSGVVKI</sequence>
<proteinExistence type="predicted"/>
<evidence type="ECO:0000259" key="2">
    <source>
        <dbReference type="Pfam" id="PF17289"/>
    </source>
</evidence>
<dbReference type="Pfam" id="PF17289">
    <property type="entry name" value="Terminase_6C"/>
    <property type="match status" value="1"/>
</dbReference>
<comment type="caution">
    <text evidence="3">The sequence shown here is derived from an EMBL/GenBank/DDBJ whole genome shotgun (WGS) entry which is preliminary data.</text>
</comment>
<dbReference type="InterPro" id="IPR027417">
    <property type="entry name" value="P-loop_NTPase"/>
</dbReference>
<name>A0A0F9JQN2_9ZZZZ</name>
<organism evidence="3">
    <name type="scientific">marine sediment metagenome</name>
    <dbReference type="NCBI Taxonomy" id="412755"/>
    <lineage>
        <taxon>unclassified sequences</taxon>
        <taxon>metagenomes</taxon>
        <taxon>ecological metagenomes</taxon>
    </lineage>
</organism>
<keyword evidence="1" id="KW-1188">Viral release from host cell</keyword>
<dbReference type="EMBL" id="LAZR01015671">
    <property type="protein sequence ID" value="KKM07906.1"/>
    <property type="molecule type" value="Genomic_DNA"/>
</dbReference>
<dbReference type="AlphaFoldDB" id="A0A0F9JQN2"/>
<accession>A0A0F9JQN2</accession>
<evidence type="ECO:0000256" key="1">
    <source>
        <dbReference type="ARBA" id="ARBA00022612"/>
    </source>
</evidence>
<protein>
    <recommendedName>
        <fullName evidence="2">Terminase large subunit gp17-like C-terminal domain-containing protein</fullName>
    </recommendedName>
</protein>